<comment type="function">
    <text evidence="6">The RecF protein is involved in DNA metabolism; it is required for DNA replication and normal SOS inducibility. RecF binds preferentially to single-stranded, linear DNA. It also seems to bind ATP.</text>
</comment>
<dbReference type="EMBL" id="CATKSH010000002">
    <property type="protein sequence ID" value="CAI9119651.1"/>
    <property type="molecule type" value="Genomic_DNA"/>
</dbReference>
<comment type="caution">
    <text evidence="8">The sequence shown here is derived from an EMBL/GenBank/DDBJ whole genome shotgun (WGS) entry which is preliminary data.</text>
</comment>
<keyword evidence="1 6" id="KW-0963">Cytoplasm</keyword>
<dbReference type="GO" id="GO:0006260">
    <property type="term" value="P:DNA replication"/>
    <property type="evidence" value="ECO:0007669"/>
    <property type="project" value="UniProtKB-UniRule"/>
</dbReference>
<accession>A0AA35UUG0</accession>
<evidence type="ECO:0000256" key="4">
    <source>
        <dbReference type="ARBA" id="ARBA00022840"/>
    </source>
</evidence>
<evidence type="ECO:0000256" key="1">
    <source>
        <dbReference type="ARBA" id="ARBA00022490"/>
    </source>
</evidence>
<dbReference type="GO" id="GO:0009432">
    <property type="term" value="P:SOS response"/>
    <property type="evidence" value="ECO:0007669"/>
    <property type="project" value="UniProtKB-UniRule"/>
</dbReference>
<dbReference type="GO" id="GO:0003697">
    <property type="term" value="F:single-stranded DNA binding"/>
    <property type="evidence" value="ECO:0007669"/>
    <property type="project" value="UniProtKB-UniRule"/>
</dbReference>
<keyword evidence="3 6" id="KW-0547">Nucleotide-binding</keyword>
<dbReference type="HAMAP" id="MF_00365">
    <property type="entry name" value="RecF"/>
    <property type="match status" value="1"/>
</dbReference>
<dbReference type="Gene3D" id="3.40.50.300">
    <property type="entry name" value="P-loop containing nucleotide triphosphate hydrolases"/>
    <property type="match status" value="1"/>
</dbReference>
<keyword evidence="9" id="KW-1185">Reference proteome</keyword>
<keyword evidence="5 6" id="KW-0238">DNA-binding</keyword>
<dbReference type="InterPro" id="IPR003959">
    <property type="entry name" value="ATPase_AAA_core"/>
</dbReference>
<proteinExistence type="inferred from homology"/>
<keyword evidence="6" id="KW-0227">DNA damage</keyword>
<reference evidence="8" key="1">
    <citation type="submission" date="2023-03" db="EMBL/GenBank/DDBJ databases">
        <authorList>
            <person name="Cleenwerck I."/>
        </authorList>
    </citation>
    <scope>NUCLEOTIDE SEQUENCE</scope>
    <source>
        <strain evidence="8">LMG 32879</strain>
    </source>
</reference>
<comment type="subcellular location">
    <subcellularLocation>
        <location evidence="6">Cytoplasm</location>
    </subcellularLocation>
</comment>
<gene>
    <name evidence="6 8" type="primary">recF</name>
    <name evidence="8" type="ORF">LMG32879_000471</name>
</gene>
<dbReference type="InterPro" id="IPR018078">
    <property type="entry name" value="DNA-binding_RecF_CS"/>
</dbReference>
<dbReference type="GO" id="GO:0005737">
    <property type="term" value="C:cytoplasm"/>
    <property type="evidence" value="ECO:0007669"/>
    <property type="project" value="UniProtKB-SubCell"/>
</dbReference>
<dbReference type="PROSITE" id="PS00617">
    <property type="entry name" value="RECF_1"/>
    <property type="match status" value="1"/>
</dbReference>
<dbReference type="NCBIfam" id="TIGR00611">
    <property type="entry name" value="recf"/>
    <property type="match status" value="1"/>
</dbReference>
<evidence type="ECO:0000313" key="8">
    <source>
        <dbReference type="EMBL" id="CAI9119651.1"/>
    </source>
</evidence>
<dbReference type="InterPro" id="IPR001238">
    <property type="entry name" value="DNA-binding_RecF"/>
</dbReference>
<dbReference type="AlphaFoldDB" id="A0AA35UUG0"/>
<dbReference type="Gene3D" id="1.20.1050.90">
    <property type="entry name" value="RecF/RecN/SMC, N-terminal domain"/>
    <property type="match status" value="1"/>
</dbReference>
<dbReference type="PANTHER" id="PTHR32182:SF0">
    <property type="entry name" value="DNA REPLICATION AND REPAIR PROTEIN RECF"/>
    <property type="match status" value="1"/>
</dbReference>
<dbReference type="PANTHER" id="PTHR32182">
    <property type="entry name" value="DNA REPLICATION AND REPAIR PROTEIN RECF"/>
    <property type="match status" value="1"/>
</dbReference>
<dbReference type="GO" id="GO:0005524">
    <property type="term" value="F:ATP binding"/>
    <property type="evidence" value="ECO:0007669"/>
    <property type="project" value="UniProtKB-UniRule"/>
</dbReference>
<dbReference type="InterPro" id="IPR027417">
    <property type="entry name" value="P-loop_NTPase"/>
</dbReference>
<dbReference type="InterPro" id="IPR042174">
    <property type="entry name" value="RecF_2"/>
</dbReference>
<evidence type="ECO:0000256" key="2">
    <source>
        <dbReference type="ARBA" id="ARBA00022705"/>
    </source>
</evidence>
<dbReference type="GO" id="GO:0006302">
    <property type="term" value="P:double-strand break repair"/>
    <property type="evidence" value="ECO:0007669"/>
    <property type="project" value="TreeGrafter"/>
</dbReference>
<dbReference type="GO" id="GO:0000731">
    <property type="term" value="P:DNA synthesis involved in DNA repair"/>
    <property type="evidence" value="ECO:0007669"/>
    <property type="project" value="TreeGrafter"/>
</dbReference>
<dbReference type="Proteomes" id="UP001176960">
    <property type="component" value="Unassembled WGS sequence"/>
</dbReference>
<dbReference type="Pfam" id="PF13304">
    <property type="entry name" value="AAA_21"/>
    <property type="match status" value="1"/>
</dbReference>
<evidence type="ECO:0000256" key="3">
    <source>
        <dbReference type="ARBA" id="ARBA00022741"/>
    </source>
</evidence>
<feature type="domain" description="ATPase AAA-type core" evidence="7">
    <location>
        <begin position="25"/>
        <end position="333"/>
    </location>
</feature>
<feature type="binding site" evidence="6">
    <location>
        <begin position="30"/>
        <end position="37"/>
    </location>
    <ligand>
        <name>ATP</name>
        <dbReference type="ChEBI" id="CHEBI:30616"/>
    </ligand>
</feature>
<protein>
    <recommendedName>
        <fullName evidence="6">DNA replication and repair protein RecF</fullName>
    </recommendedName>
</protein>
<keyword evidence="4 6" id="KW-0067">ATP-binding</keyword>
<evidence type="ECO:0000256" key="5">
    <source>
        <dbReference type="ARBA" id="ARBA00023125"/>
    </source>
</evidence>
<organism evidence="8 9">
    <name type="scientific">Brytella acorum</name>
    <dbReference type="NCBI Taxonomy" id="2959299"/>
    <lineage>
        <taxon>Bacteria</taxon>
        <taxon>Pseudomonadati</taxon>
        <taxon>Pseudomonadota</taxon>
        <taxon>Alphaproteobacteria</taxon>
        <taxon>Acetobacterales</taxon>
        <taxon>Acetobacteraceae</taxon>
        <taxon>Brytella</taxon>
    </lineage>
</organism>
<keyword evidence="6" id="KW-0234">DNA repair</keyword>
<evidence type="ECO:0000259" key="7">
    <source>
        <dbReference type="Pfam" id="PF13304"/>
    </source>
</evidence>
<keyword evidence="2 6" id="KW-0235">DNA replication</keyword>
<comment type="similarity">
    <text evidence="6">Belongs to the RecF family.</text>
</comment>
<dbReference type="SUPFAM" id="SSF52540">
    <property type="entry name" value="P-loop containing nucleoside triphosphate hydrolases"/>
    <property type="match status" value="1"/>
</dbReference>
<dbReference type="RefSeq" id="WP_289841648.1">
    <property type="nucleotide sequence ID" value="NZ_CATKSH010000002.1"/>
</dbReference>
<evidence type="ECO:0000256" key="6">
    <source>
        <dbReference type="HAMAP-Rule" id="MF_00365"/>
    </source>
</evidence>
<name>A0AA35UUG0_9PROT</name>
<sequence length="369" mass="40449">MKIKRVVLTDFRSYTRLNWTPERSIAVLTGENGAGKTNLLEAVSLLAPGRGLRNALPRQLARHGATRWGVAGTIEKSGDVLDLGTGIAPENSSRRLFQINEQSVRTQGEVAQVFSAVWLTPQMDRLFLEAGSGRRRFLDRLVVALEPGHAREVAAHDQALSQRNRLLAERPHEHAWLSAIEDSLARHAVAVTAARLALIDAMNDLSLDLHGFPRSDLALECAIGDFLKEMSALDTEDRLRSALAAARSTDRARGSASLGAQRADLLLRDRQSQRSAEYSSSGQQKAMLVGVILSHARLVTVQRGDAPVLLLDEPLIHLDEERRRALLYALNEIDGPVFLTGTETGPFSALRGHADFCHISDGQLLRDCS</sequence>
<evidence type="ECO:0000313" key="9">
    <source>
        <dbReference type="Proteomes" id="UP001176960"/>
    </source>
</evidence>
<keyword evidence="6" id="KW-0742">SOS response</keyword>